<dbReference type="InterPro" id="IPR002575">
    <property type="entry name" value="Aminoglycoside_PTrfase"/>
</dbReference>
<name>A0A934SKU9_9MICO</name>
<dbReference type="EMBL" id="JAEPES010000004">
    <property type="protein sequence ID" value="MBK4348471.1"/>
    <property type="molecule type" value="Genomic_DNA"/>
</dbReference>
<dbReference type="PANTHER" id="PTHR21310:SF42">
    <property type="entry name" value="BIFUNCTIONAL AAC_APH"/>
    <property type="match status" value="1"/>
</dbReference>
<protein>
    <submittedName>
        <fullName evidence="2">Aminoglycoside phosphotransferase family protein</fullName>
    </submittedName>
</protein>
<reference evidence="2" key="1">
    <citation type="submission" date="2021-01" db="EMBL/GenBank/DDBJ databases">
        <title>Lacisediminihabitans sp. nov. strain G11-30, isolated from Antarctic Soil.</title>
        <authorList>
            <person name="Li J."/>
        </authorList>
    </citation>
    <scope>NUCLEOTIDE SEQUENCE</scope>
    <source>
        <strain evidence="2">G11-30</strain>
    </source>
</reference>
<keyword evidence="3" id="KW-1185">Reference proteome</keyword>
<dbReference type="CDD" id="cd05155">
    <property type="entry name" value="APH_ChoK_like_1"/>
    <property type="match status" value="1"/>
</dbReference>
<dbReference type="InterPro" id="IPR051678">
    <property type="entry name" value="AGP_Transferase"/>
</dbReference>
<dbReference type="AlphaFoldDB" id="A0A934SKU9"/>
<gene>
    <name evidence="2" type="ORF">IV501_12565</name>
</gene>
<dbReference type="Gene3D" id="3.30.200.20">
    <property type="entry name" value="Phosphorylase Kinase, domain 1"/>
    <property type="match status" value="1"/>
</dbReference>
<dbReference type="Proteomes" id="UP000636458">
    <property type="component" value="Unassembled WGS sequence"/>
</dbReference>
<dbReference type="Gene3D" id="3.90.1200.10">
    <property type="match status" value="1"/>
</dbReference>
<accession>A0A934SKU9</accession>
<evidence type="ECO:0000259" key="1">
    <source>
        <dbReference type="Pfam" id="PF01636"/>
    </source>
</evidence>
<dbReference type="Pfam" id="PF01636">
    <property type="entry name" value="APH"/>
    <property type="match status" value="1"/>
</dbReference>
<dbReference type="SUPFAM" id="SSF56112">
    <property type="entry name" value="Protein kinase-like (PK-like)"/>
    <property type="match status" value="1"/>
</dbReference>
<dbReference type="PANTHER" id="PTHR21310">
    <property type="entry name" value="AMINOGLYCOSIDE PHOSPHOTRANSFERASE-RELATED-RELATED"/>
    <property type="match status" value="1"/>
</dbReference>
<organism evidence="2 3">
    <name type="scientific">Lacisediminihabitans changchengi</name>
    <dbReference type="NCBI Taxonomy" id="2787634"/>
    <lineage>
        <taxon>Bacteria</taxon>
        <taxon>Bacillati</taxon>
        <taxon>Actinomycetota</taxon>
        <taxon>Actinomycetes</taxon>
        <taxon>Micrococcales</taxon>
        <taxon>Microbacteriaceae</taxon>
        <taxon>Lacisediminihabitans</taxon>
    </lineage>
</organism>
<proteinExistence type="predicted"/>
<evidence type="ECO:0000313" key="2">
    <source>
        <dbReference type="EMBL" id="MBK4348471.1"/>
    </source>
</evidence>
<comment type="caution">
    <text evidence="2">The sequence shown here is derived from an EMBL/GenBank/DDBJ whole genome shotgun (WGS) entry which is preliminary data.</text>
</comment>
<sequence>MEPQIDATLVEQLVRSQHPRLSGPVDMLAHGWDNDIYCLGDELLVRLPRRRVASELIAGEQRWLPTIAALLPVPVPTPVAAGLPEFGYPFRWSITPWLAGTPAFHWSLADRAVVADQLADALLALHVPAPIDAPVNPVRGVPLARRDSALRARLPQFASADTNSAAAIESAWERALAAPAWSGPALWLHGDLHPANILLEERTDGLDLAAIIDFGDLTSGDPATDLALAWLMLDGSGRARFRERMAPDQATWDRARGWALNMATAMIVGSPEGAPTIPIGRAALEQVLAD</sequence>
<feature type="domain" description="Aminoglycoside phosphotransferase" evidence="1">
    <location>
        <begin position="28"/>
        <end position="258"/>
    </location>
</feature>
<evidence type="ECO:0000313" key="3">
    <source>
        <dbReference type="Proteomes" id="UP000636458"/>
    </source>
</evidence>
<dbReference type="RefSeq" id="WP_200556672.1">
    <property type="nucleotide sequence ID" value="NZ_JAEPES010000004.1"/>
</dbReference>
<dbReference type="InterPro" id="IPR011009">
    <property type="entry name" value="Kinase-like_dom_sf"/>
</dbReference>